<dbReference type="InterPro" id="IPR015421">
    <property type="entry name" value="PyrdxlP-dep_Trfase_major"/>
</dbReference>
<sequence>MLISIGFSPNLTREDAVKAAKMLFSQHAWYNKNGVEDLLENLARTFDVDVNNIFPSISGRSATYDALKLFGVGEGDDVVMQAFNCVAVVNSILWTRATPVYADIKKETLNLDLDELKRKVTAKTKAIIVQHTFGLPFDQMDDLMKFAKERGIYVIEDCAHALGAKVNDRYVGTIADAGIFSFGRDKVVSSVFGGALYINSAHPDIVQKAQELYAQKQPVGRGWILKQLLHPVLSYISLQTYSFLSLGKLLHAGFQVLGLLSKATDEAEKSCGPMPNWIDKKYPGALATLASFQLKALVDSNTRRGEIAKMYASAGIVSVQQGVDNQDRIWLRYSVLAENPRKLINRYKRYGIVVGDWYDQVVGPKEIDLSKTGYKQGATPVAEDVSAHVVNLPCYQRMSDVDVEKVIMVYKQKD</sequence>
<name>A0A955LLN1_UNCKA</name>
<evidence type="ECO:0000313" key="5">
    <source>
        <dbReference type="Proteomes" id="UP000751518"/>
    </source>
</evidence>
<dbReference type="SUPFAM" id="SSF53383">
    <property type="entry name" value="PLP-dependent transferases"/>
    <property type="match status" value="1"/>
</dbReference>
<evidence type="ECO:0000313" key="4">
    <source>
        <dbReference type="EMBL" id="MCA9392151.1"/>
    </source>
</evidence>
<comment type="caution">
    <text evidence="4">The sequence shown here is derived from an EMBL/GenBank/DDBJ whole genome shotgun (WGS) entry which is preliminary data.</text>
</comment>
<comment type="similarity">
    <text evidence="3">Belongs to the DegT/DnrJ/EryC1 family.</text>
</comment>
<evidence type="ECO:0000256" key="3">
    <source>
        <dbReference type="RuleBase" id="RU004508"/>
    </source>
</evidence>
<dbReference type="Proteomes" id="UP000751518">
    <property type="component" value="Unassembled WGS sequence"/>
</dbReference>
<dbReference type="GO" id="GO:0000271">
    <property type="term" value="P:polysaccharide biosynthetic process"/>
    <property type="evidence" value="ECO:0007669"/>
    <property type="project" value="TreeGrafter"/>
</dbReference>
<dbReference type="Pfam" id="PF01041">
    <property type="entry name" value="DegT_DnrJ_EryC1"/>
    <property type="match status" value="2"/>
</dbReference>
<dbReference type="PANTHER" id="PTHR30244">
    <property type="entry name" value="TRANSAMINASE"/>
    <property type="match status" value="1"/>
</dbReference>
<evidence type="ECO:0000256" key="2">
    <source>
        <dbReference type="PIRSR" id="PIRSR000390-2"/>
    </source>
</evidence>
<dbReference type="PIRSF" id="PIRSF000390">
    <property type="entry name" value="PLP_StrS"/>
    <property type="match status" value="1"/>
</dbReference>
<dbReference type="InterPro" id="IPR015422">
    <property type="entry name" value="PyrdxlP-dep_Trfase_small"/>
</dbReference>
<reference evidence="4" key="2">
    <citation type="journal article" date="2021" name="Microbiome">
        <title>Successional dynamics and alternative stable states in a saline activated sludge microbial community over 9 years.</title>
        <authorList>
            <person name="Wang Y."/>
            <person name="Ye J."/>
            <person name="Ju F."/>
            <person name="Liu L."/>
            <person name="Boyd J.A."/>
            <person name="Deng Y."/>
            <person name="Parks D.H."/>
            <person name="Jiang X."/>
            <person name="Yin X."/>
            <person name="Woodcroft B.J."/>
            <person name="Tyson G.W."/>
            <person name="Hugenholtz P."/>
            <person name="Polz M.F."/>
            <person name="Zhang T."/>
        </authorList>
    </citation>
    <scope>NUCLEOTIDE SEQUENCE</scope>
    <source>
        <strain evidence="4">HKST-UBA03</strain>
    </source>
</reference>
<protein>
    <submittedName>
        <fullName evidence="4">DegT/DnrJ/EryC1/StrS aminotransferase family protein</fullName>
    </submittedName>
</protein>
<dbReference type="InterPro" id="IPR000653">
    <property type="entry name" value="DegT/StrS_aminotransferase"/>
</dbReference>
<dbReference type="EMBL" id="JAGQKZ010000023">
    <property type="protein sequence ID" value="MCA9392151.1"/>
    <property type="molecule type" value="Genomic_DNA"/>
</dbReference>
<proteinExistence type="inferred from homology"/>
<feature type="modified residue" description="N6-(pyridoxal phosphate)lysine" evidence="2">
    <location>
        <position position="186"/>
    </location>
</feature>
<dbReference type="Gene3D" id="3.90.1150.10">
    <property type="entry name" value="Aspartate Aminotransferase, domain 1"/>
    <property type="match status" value="1"/>
</dbReference>
<reference evidence="4" key="1">
    <citation type="submission" date="2020-04" db="EMBL/GenBank/DDBJ databases">
        <authorList>
            <person name="Zhang T."/>
        </authorList>
    </citation>
    <scope>NUCLEOTIDE SEQUENCE</scope>
    <source>
        <strain evidence="4">HKST-UBA03</strain>
    </source>
</reference>
<evidence type="ECO:0000256" key="1">
    <source>
        <dbReference type="PIRSR" id="PIRSR000390-1"/>
    </source>
</evidence>
<keyword evidence="2 3" id="KW-0663">Pyridoxal phosphate</keyword>
<dbReference type="Gene3D" id="3.40.640.10">
    <property type="entry name" value="Type I PLP-dependent aspartate aminotransferase-like (Major domain)"/>
    <property type="match status" value="1"/>
</dbReference>
<dbReference type="GO" id="GO:0008483">
    <property type="term" value="F:transaminase activity"/>
    <property type="evidence" value="ECO:0007669"/>
    <property type="project" value="UniProtKB-KW"/>
</dbReference>
<dbReference type="InterPro" id="IPR015424">
    <property type="entry name" value="PyrdxlP-dep_Trfase"/>
</dbReference>
<accession>A0A955LLN1</accession>
<organism evidence="4 5">
    <name type="scientific">candidate division WWE3 bacterium</name>
    <dbReference type="NCBI Taxonomy" id="2053526"/>
    <lineage>
        <taxon>Bacteria</taxon>
        <taxon>Katanobacteria</taxon>
    </lineage>
</organism>
<feature type="active site" description="Proton acceptor" evidence="1">
    <location>
        <position position="186"/>
    </location>
</feature>
<keyword evidence="4" id="KW-0808">Transferase</keyword>
<dbReference type="GO" id="GO:0030170">
    <property type="term" value="F:pyridoxal phosphate binding"/>
    <property type="evidence" value="ECO:0007669"/>
    <property type="project" value="TreeGrafter"/>
</dbReference>
<keyword evidence="4" id="KW-0032">Aminotransferase</keyword>
<dbReference type="AlphaFoldDB" id="A0A955LLN1"/>
<gene>
    <name evidence="4" type="ORF">KC614_03020</name>
</gene>
<dbReference type="PANTHER" id="PTHR30244:SF34">
    <property type="entry name" value="DTDP-4-AMINO-4,6-DIDEOXYGALACTOSE TRANSAMINASE"/>
    <property type="match status" value="1"/>
</dbReference>